<feature type="region of interest" description="Disordered" evidence="1">
    <location>
        <begin position="1"/>
        <end position="25"/>
    </location>
</feature>
<accession>A0A5B7CR25</accession>
<proteinExistence type="predicted"/>
<reference evidence="2 3" key="1">
    <citation type="submission" date="2019-05" db="EMBL/GenBank/DDBJ databases">
        <title>Another draft genome of Portunus trituberculatus and its Hox gene families provides insights of decapod evolution.</title>
        <authorList>
            <person name="Jeong J.-H."/>
            <person name="Song I."/>
            <person name="Kim S."/>
            <person name="Choi T."/>
            <person name="Kim D."/>
            <person name="Ryu S."/>
            <person name="Kim W."/>
        </authorList>
    </citation>
    <scope>NUCLEOTIDE SEQUENCE [LARGE SCALE GENOMIC DNA]</scope>
    <source>
        <tissue evidence="2">Muscle</tissue>
    </source>
</reference>
<dbReference type="Proteomes" id="UP000324222">
    <property type="component" value="Unassembled WGS sequence"/>
</dbReference>
<comment type="caution">
    <text evidence="2">The sequence shown here is derived from an EMBL/GenBank/DDBJ whole genome shotgun (WGS) entry which is preliminary data.</text>
</comment>
<dbReference type="EMBL" id="VSRR010000201">
    <property type="protein sequence ID" value="MPC12162.1"/>
    <property type="molecule type" value="Genomic_DNA"/>
</dbReference>
<gene>
    <name evidence="2" type="ORF">E2C01_004840</name>
</gene>
<keyword evidence="3" id="KW-1185">Reference proteome</keyword>
<protein>
    <submittedName>
        <fullName evidence="2">Uncharacterized protein</fullName>
    </submittedName>
</protein>
<name>A0A5B7CR25_PORTR</name>
<sequence>MQLHNTNKTIKMSLHAENGSGTGSKRTAMQDSQWSFLLQHQLRHLGQSFQGRVIIALGSNAKGTISHSYELGGVINGLLEGAYLVPAQFCPLRIDKFYNKGSTVPQTPHVNILSAR</sequence>
<evidence type="ECO:0000313" key="2">
    <source>
        <dbReference type="EMBL" id="MPC12162.1"/>
    </source>
</evidence>
<organism evidence="2 3">
    <name type="scientific">Portunus trituberculatus</name>
    <name type="common">Swimming crab</name>
    <name type="synonym">Neptunus trituberculatus</name>
    <dbReference type="NCBI Taxonomy" id="210409"/>
    <lineage>
        <taxon>Eukaryota</taxon>
        <taxon>Metazoa</taxon>
        <taxon>Ecdysozoa</taxon>
        <taxon>Arthropoda</taxon>
        <taxon>Crustacea</taxon>
        <taxon>Multicrustacea</taxon>
        <taxon>Malacostraca</taxon>
        <taxon>Eumalacostraca</taxon>
        <taxon>Eucarida</taxon>
        <taxon>Decapoda</taxon>
        <taxon>Pleocyemata</taxon>
        <taxon>Brachyura</taxon>
        <taxon>Eubrachyura</taxon>
        <taxon>Portunoidea</taxon>
        <taxon>Portunidae</taxon>
        <taxon>Portuninae</taxon>
        <taxon>Portunus</taxon>
    </lineage>
</organism>
<dbReference type="AlphaFoldDB" id="A0A5B7CR25"/>
<evidence type="ECO:0000256" key="1">
    <source>
        <dbReference type="SAM" id="MobiDB-lite"/>
    </source>
</evidence>
<feature type="compositionally biased region" description="Polar residues" evidence="1">
    <location>
        <begin position="1"/>
        <end position="10"/>
    </location>
</feature>
<evidence type="ECO:0000313" key="3">
    <source>
        <dbReference type="Proteomes" id="UP000324222"/>
    </source>
</evidence>